<dbReference type="AlphaFoldDB" id="A0A0R2E810"/>
<comment type="caution">
    <text evidence="11">The sequence shown here is derived from an EMBL/GenBank/DDBJ whole genome shotgun (WGS) entry which is preliminary data.</text>
</comment>
<sequence>MDKMKNENPEIASPVRTRAIMETYGLNFKKSLGQNFLTDINILHKIVAAGDVSENDDVIEVGPGIGALTEQIAKAAHQVLALEIDEQLIPVLAETLGQYDNVTVVLQDILKADLKELIRNNFDGKHPIKVVANLPYYITSPIIMHLLDTKIAFSAIVVMMQKEVANRLSAQPGTKDYGALTTRVQYQMECKTAFIVPRTVFIPQPNVDSAIVVLTPLQEKHLEPYSEEQFFSLVKGCFAHRRKSLWNNLQGIYGKNPEVREKIQQVLTDLKISPQIRAERLSVDEFISLANKLSEAKIIEK</sequence>
<dbReference type="InterPro" id="IPR020596">
    <property type="entry name" value="rRNA_Ade_Mease_Trfase_CS"/>
</dbReference>
<evidence type="ECO:0000256" key="7">
    <source>
        <dbReference type="ARBA" id="ARBA00049167"/>
    </source>
</evidence>
<dbReference type="CDD" id="cd02440">
    <property type="entry name" value="AdoMet_MTases"/>
    <property type="match status" value="1"/>
</dbReference>
<dbReference type="PATRIC" id="fig|1046596.6.peg.609"/>
<keyword evidence="12" id="KW-1185">Reference proteome</keyword>
<organism evidence="11 12">
    <name type="scientific">Liquorilactobacillus mali KCTC 3596 = DSM 20444</name>
    <dbReference type="NCBI Taxonomy" id="1046596"/>
    <lineage>
        <taxon>Bacteria</taxon>
        <taxon>Bacillati</taxon>
        <taxon>Bacillota</taxon>
        <taxon>Bacilli</taxon>
        <taxon>Lactobacillales</taxon>
        <taxon>Lactobacillaceae</taxon>
        <taxon>Liquorilactobacillus</taxon>
    </lineage>
</organism>
<evidence type="ECO:0000256" key="9">
    <source>
        <dbReference type="PROSITE-ProRule" id="PRU01026"/>
    </source>
</evidence>
<evidence type="ECO:0000256" key="1">
    <source>
        <dbReference type="ARBA" id="ARBA00022490"/>
    </source>
</evidence>
<name>A0A0R2E810_9LACO</name>
<keyword evidence="6 8" id="KW-0694">RNA-binding</keyword>
<feature type="binding site" evidence="8 9">
    <location>
        <position position="35"/>
    </location>
    <ligand>
        <name>S-adenosyl-L-methionine</name>
        <dbReference type="ChEBI" id="CHEBI:59789"/>
    </ligand>
</feature>
<dbReference type="Gene3D" id="3.40.50.150">
    <property type="entry name" value="Vaccinia Virus protein VP39"/>
    <property type="match status" value="1"/>
</dbReference>
<dbReference type="GO" id="GO:0003723">
    <property type="term" value="F:RNA binding"/>
    <property type="evidence" value="ECO:0007669"/>
    <property type="project" value="UniProtKB-UniRule"/>
</dbReference>
<dbReference type="FunFam" id="3.40.50.150:FF:000023">
    <property type="entry name" value="Ribosomal RNA small subunit methyltransferase A"/>
    <property type="match status" value="1"/>
</dbReference>
<comment type="function">
    <text evidence="8">Specifically dimethylates two adjacent adenosines (A1518 and A1519) in the loop of a conserved hairpin near the 3'-end of 16S rRNA in the 30S particle. May play a critical role in biogenesis of 30S subunits.</text>
</comment>
<dbReference type="EC" id="2.1.1.182" evidence="8"/>
<comment type="similarity">
    <text evidence="8">Belongs to the class I-like SAM-binding methyltransferase superfamily. rRNA adenine N(6)-methyltransferase family. RsmA subfamily.</text>
</comment>
<dbReference type="PROSITE" id="PS01131">
    <property type="entry name" value="RRNA_A_DIMETH"/>
    <property type="match status" value="1"/>
</dbReference>
<dbReference type="Pfam" id="PF00398">
    <property type="entry name" value="RrnaAD"/>
    <property type="match status" value="1"/>
</dbReference>
<feature type="binding site" evidence="8 9">
    <location>
        <position position="83"/>
    </location>
    <ligand>
        <name>S-adenosyl-L-methionine</name>
        <dbReference type="ChEBI" id="CHEBI:59789"/>
    </ligand>
</feature>
<feature type="domain" description="Ribosomal RNA adenine methylase transferase N-terminal" evidence="10">
    <location>
        <begin position="42"/>
        <end position="218"/>
    </location>
</feature>
<feature type="binding site" evidence="8 9">
    <location>
        <position position="37"/>
    </location>
    <ligand>
        <name>S-adenosyl-L-methionine</name>
        <dbReference type="ChEBI" id="CHEBI:59789"/>
    </ligand>
</feature>
<evidence type="ECO:0000313" key="11">
    <source>
        <dbReference type="EMBL" id="KRN09941.1"/>
    </source>
</evidence>
<dbReference type="SMART" id="SM00650">
    <property type="entry name" value="rADc"/>
    <property type="match status" value="1"/>
</dbReference>
<comment type="catalytic activity">
    <reaction evidence="7">
        <text>adenosine(2085) in 23S rRNA + 2 S-adenosyl-L-methionine = N(6)-dimethyladenosine(2085) in 23S rRNA + 2 S-adenosyl-L-homocysteine + 2 H(+)</text>
        <dbReference type="Rhea" id="RHEA:42784"/>
        <dbReference type="Rhea" id="RHEA-COMP:10237"/>
        <dbReference type="Rhea" id="RHEA-COMP:10238"/>
        <dbReference type="ChEBI" id="CHEBI:15378"/>
        <dbReference type="ChEBI" id="CHEBI:57856"/>
        <dbReference type="ChEBI" id="CHEBI:59789"/>
        <dbReference type="ChEBI" id="CHEBI:74411"/>
        <dbReference type="ChEBI" id="CHEBI:74493"/>
        <dbReference type="EC" id="2.1.1.184"/>
    </reaction>
</comment>
<dbReference type="GO" id="GO:0052910">
    <property type="term" value="F:23S rRNA (adenine(2085)-N(6))-dimethyltransferase activity"/>
    <property type="evidence" value="ECO:0007669"/>
    <property type="project" value="UniProtKB-EC"/>
</dbReference>
<dbReference type="InterPro" id="IPR011530">
    <property type="entry name" value="rRNA_adenine_dimethylase"/>
</dbReference>
<keyword evidence="1 8" id="KW-0963">Cytoplasm</keyword>
<keyword evidence="3 8" id="KW-0489">Methyltransferase</keyword>
<feature type="binding site" evidence="8 9">
    <location>
        <position position="108"/>
    </location>
    <ligand>
        <name>S-adenosyl-L-methionine</name>
        <dbReference type="ChEBI" id="CHEBI:59789"/>
    </ligand>
</feature>
<evidence type="ECO:0000256" key="3">
    <source>
        <dbReference type="ARBA" id="ARBA00022603"/>
    </source>
</evidence>
<dbReference type="EMBL" id="AYYH01000016">
    <property type="protein sequence ID" value="KRN09941.1"/>
    <property type="molecule type" value="Genomic_DNA"/>
</dbReference>
<accession>A0A0R2E810</accession>
<evidence type="ECO:0000259" key="10">
    <source>
        <dbReference type="SMART" id="SM00650"/>
    </source>
</evidence>
<keyword evidence="5 8" id="KW-0949">S-adenosyl-L-methionine</keyword>
<dbReference type="Proteomes" id="UP000050898">
    <property type="component" value="Unassembled WGS sequence"/>
</dbReference>
<reference evidence="11 12" key="1">
    <citation type="journal article" date="2015" name="Genome Announc.">
        <title>Expanding the biotechnology potential of lactobacilli through comparative genomics of 213 strains and associated genera.</title>
        <authorList>
            <person name="Sun Z."/>
            <person name="Harris H.M."/>
            <person name="McCann A."/>
            <person name="Guo C."/>
            <person name="Argimon S."/>
            <person name="Zhang W."/>
            <person name="Yang X."/>
            <person name="Jeffery I.B."/>
            <person name="Cooney J.C."/>
            <person name="Kagawa T.F."/>
            <person name="Liu W."/>
            <person name="Song Y."/>
            <person name="Salvetti E."/>
            <person name="Wrobel A."/>
            <person name="Rasinkangas P."/>
            <person name="Parkhill J."/>
            <person name="Rea M.C."/>
            <person name="O'Sullivan O."/>
            <person name="Ritari J."/>
            <person name="Douillard F.P."/>
            <person name="Paul Ross R."/>
            <person name="Yang R."/>
            <person name="Briner A.E."/>
            <person name="Felis G.E."/>
            <person name="de Vos W.M."/>
            <person name="Barrangou R."/>
            <person name="Klaenhammer T.R."/>
            <person name="Caufield P.W."/>
            <person name="Cui Y."/>
            <person name="Zhang H."/>
            <person name="O'Toole P.W."/>
        </authorList>
    </citation>
    <scope>NUCLEOTIDE SEQUENCE [LARGE SCALE GENOMIC DNA]</scope>
    <source>
        <strain evidence="11 12">DSM 20444</strain>
    </source>
</reference>
<dbReference type="GO" id="GO:0052908">
    <property type="term" value="F:16S rRNA (adenine(1518)-N(6)/adenine(1519)-N(6))-dimethyltransferase activity"/>
    <property type="evidence" value="ECO:0007669"/>
    <property type="project" value="UniProtKB-EC"/>
</dbReference>
<dbReference type="PANTHER" id="PTHR11727">
    <property type="entry name" value="DIMETHYLADENOSINE TRANSFERASE"/>
    <property type="match status" value="1"/>
</dbReference>
<dbReference type="SUPFAM" id="SSF53335">
    <property type="entry name" value="S-adenosyl-L-methionine-dependent methyltransferases"/>
    <property type="match status" value="1"/>
</dbReference>
<dbReference type="PANTHER" id="PTHR11727:SF7">
    <property type="entry name" value="DIMETHYLADENOSINE TRANSFERASE-RELATED"/>
    <property type="match status" value="1"/>
</dbReference>
<dbReference type="GO" id="GO:0005829">
    <property type="term" value="C:cytosol"/>
    <property type="evidence" value="ECO:0007669"/>
    <property type="project" value="TreeGrafter"/>
</dbReference>
<evidence type="ECO:0000256" key="8">
    <source>
        <dbReference type="HAMAP-Rule" id="MF_00607"/>
    </source>
</evidence>
<dbReference type="InterPro" id="IPR001737">
    <property type="entry name" value="KsgA/Erm"/>
</dbReference>
<evidence type="ECO:0000256" key="4">
    <source>
        <dbReference type="ARBA" id="ARBA00022679"/>
    </source>
</evidence>
<evidence type="ECO:0000256" key="6">
    <source>
        <dbReference type="ARBA" id="ARBA00022884"/>
    </source>
</evidence>
<dbReference type="HAMAP" id="MF_00607">
    <property type="entry name" value="16SrRNA_methyltr_A"/>
    <property type="match status" value="1"/>
</dbReference>
<dbReference type="InterPro" id="IPR020598">
    <property type="entry name" value="rRNA_Ade_methylase_Trfase_N"/>
</dbReference>
<dbReference type="PROSITE" id="PS51689">
    <property type="entry name" value="SAM_RNA_A_N6_MT"/>
    <property type="match status" value="1"/>
</dbReference>
<feature type="binding site" evidence="8 9">
    <location>
        <position position="133"/>
    </location>
    <ligand>
        <name>S-adenosyl-L-methionine</name>
        <dbReference type="ChEBI" id="CHEBI:59789"/>
    </ligand>
</feature>
<gene>
    <name evidence="8" type="primary">rsmA</name>
    <name evidence="8" type="synonym">ksgA</name>
    <name evidence="11" type="ORF">FD00_GL000568</name>
</gene>
<dbReference type="Gene3D" id="1.10.8.100">
    <property type="entry name" value="Ribosomal RNA adenine dimethylase-like, domain 2"/>
    <property type="match status" value="1"/>
</dbReference>
<keyword evidence="2 8" id="KW-0698">rRNA processing</keyword>
<keyword evidence="4 8" id="KW-0808">Transferase</keyword>
<feature type="binding site" evidence="8 9">
    <location>
        <position position="62"/>
    </location>
    <ligand>
        <name>S-adenosyl-L-methionine</name>
        <dbReference type="ChEBI" id="CHEBI:59789"/>
    </ligand>
</feature>
<dbReference type="NCBIfam" id="TIGR00755">
    <property type="entry name" value="ksgA"/>
    <property type="match status" value="1"/>
</dbReference>
<dbReference type="InterPro" id="IPR029063">
    <property type="entry name" value="SAM-dependent_MTases_sf"/>
</dbReference>
<evidence type="ECO:0000313" key="12">
    <source>
        <dbReference type="Proteomes" id="UP000050898"/>
    </source>
</evidence>
<proteinExistence type="inferred from homology"/>
<comment type="catalytic activity">
    <reaction evidence="8">
        <text>adenosine(1518)/adenosine(1519) in 16S rRNA + 4 S-adenosyl-L-methionine = N(6)-dimethyladenosine(1518)/N(6)-dimethyladenosine(1519) in 16S rRNA + 4 S-adenosyl-L-homocysteine + 4 H(+)</text>
        <dbReference type="Rhea" id="RHEA:19609"/>
        <dbReference type="Rhea" id="RHEA-COMP:10232"/>
        <dbReference type="Rhea" id="RHEA-COMP:10233"/>
        <dbReference type="ChEBI" id="CHEBI:15378"/>
        <dbReference type="ChEBI" id="CHEBI:57856"/>
        <dbReference type="ChEBI" id="CHEBI:59789"/>
        <dbReference type="ChEBI" id="CHEBI:74411"/>
        <dbReference type="ChEBI" id="CHEBI:74493"/>
        <dbReference type="EC" id="2.1.1.182"/>
    </reaction>
</comment>
<protein>
    <recommendedName>
        <fullName evidence="8">Ribosomal RNA small subunit methyltransferase A</fullName>
        <ecNumber evidence="8">2.1.1.182</ecNumber>
    </recommendedName>
    <alternativeName>
        <fullName evidence="8">16S rRNA (adenine(1518)-N(6)/adenine(1519)-N(6))-dimethyltransferase</fullName>
    </alternativeName>
    <alternativeName>
        <fullName evidence="8">16S rRNA dimethyladenosine transferase</fullName>
    </alternativeName>
    <alternativeName>
        <fullName evidence="8">16S rRNA dimethylase</fullName>
    </alternativeName>
    <alternativeName>
        <fullName evidence="8">S-adenosylmethionine-6-N', N'-adenosyl(rRNA) dimethyltransferase</fullName>
    </alternativeName>
</protein>
<evidence type="ECO:0000256" key="5">
    <source>
        <dbReference type="ARBA" id="ARBA00022691"/>
    </source>
</evidence>
<dbReference type="InterPro" id="IPR023165">
    <property type="entry name" value="rRNA_Ade_diMease-like_C"/>
</dbReference>
<evidence type="ECO:0000256" key="2">
    <source>
        <dbReference type="ARBA" id="ARBA00022552"/>
    </source>
</evidence>
<comment type="subcellular location">
    <subcellularLocation>
        <location evidence="8">Cytoplasm</location>
    </subcellularLocation>
</comment>